<dbReference type="EMBL" id="BAAABZ010000075">
    <property type="protein sequence ID" value="GAA0560453.1"/>
    <property type="molecule type" value="Genomic_DNA"/>
</dbReference>
<comment type="similarity">
    <text evidence="1">Belongs to the short-chain dehydrogenases/reductases (SDR) family.</text>
</comment>
<organism evidence="3 4">
    <name type="scientific">Streptomyces mordarskii</name>
    <dbReference type="NCBI Taxonomy" id="1226758"/>
    <lineage>
        <taxon>Bacteria</taxon>
        <taxon>Bacillati</taxon>
        <taxon>Actinomycetota</taxon>
        <taxon>Actinomycetes</taxon>
        <taxon>Kitasatosporales</taxon>
        <taxon>Streptomycetaceae</taxon>
        <taxon>Streptomyces</taxon>
    </lineage>
</organism>
<accession>A0ABP3PBY5</accession>
<dbReference type="PROSITE" id="PS00061">
    <property type="entry name" value="ADH_SHORT"/>
    <property type="match status" value="1"/>
</dbReference>
<protein>
    <submittedName>
        <fullName evidence="3">SDR family oxidoreductase</fullName>
    </submittedName>
</protein>
<dbReference type="InterPro" id="IPR051122">
    <property type="entry name" value="SDR_DHRS6-like"/>
</dbReference>
<dbReference type="CDD" id="cd05233">
    <property type="entry name" value="SDR_c"/>
    <property type="match status" value="1"/>
</dbReference>
<gene>
    <name evidence="3" type="ORF">GCM10010390_73360</name>
</gene>
<proteinExistence type="inferred from homology"/>
<dbReference type="PANTHER" id="PTHR43477">
    <property type="entry name" value="DIHYDROANTICAPSIN 7-DEHYDROGENASE"/>
    <property type="match status" value="1"/>
</dbReference>
<dbReference type="SUPFAM" id="SSF51735">
    <property type="entry name" value="NAD(P)-binding Rossmann-fold domains"/>
    <property type="match status" value="1"/>
</dbReference>
<name>A0ABP3PBY5_9ACTN</name>
<evidence type="ECO:0000313" key="3">
    <source>
        <dbReference type="EMBL" id="GAA0560453.1"/>
    </source>
</evidence>
<dbReference type="PANTHER" id="PTHR43477:SF1">
    <property type="entry name" value="DIHYDROANTICAPSIN 7-DEHYDROGENASE"/>
    <property type="match status" value="1"/>
</dbReference>
<evidence type="ECO:0000313" key="4">
    <source>
        <dbReference type="Proteomes" id="UP001501576"/>
    </source>
</evidence>
<dbReference type="Proteomes" id="UP001501576">
    <property type="component" value="Unassembled WGS sequence"/>
</dbReference>
<dbReference type="InterPro" id="IPR002347">
    <property type="entry name" value="SDR_fam"/>
</dbReference>
<keyword evidence="2" id="KW-0560">Oxidoreductase</keyword>
<dbReference type="RefSeq" id="WP_086706203.1">
    <property type="nucleotide sequence ID" value="NZ_BAAABZ010000075.1"/>
</dbReference>
<comment type="caution">
    <text evidence="3">The sequence shown here is derived from an EMBL/GenBank/DDBJ whole genome shotgun (WGS) entry which is preliminary data.</text>
</comment>
<dbReference type="Pfam" id="PF13561">
    <property type="entry name" value="adh_short_C2"/>
    <property type="match status" value="1"/>
</dbReference>
<reference evidence="4" key="1">
    <citation type="journal article" date="2019" name="Int. J. Syst. Evol. Microbiol.">
        <title>The Global Catalogue of Microorganisms (GCM) 10K type strain sequencing project: providing services to taxonomists for standard genome sequencing and annotation.</title>
        <authorList>
            <consortium name="The Broad Institute Genomics Platform"/>
            <consortium name="The Broad Institute Genome Sequencing Center for Infectious Disease"/>
            <person name="Wu L."/>
            <person name="Ma J."/>
        </authorList>
    </citation>
    <scope>NUCLEOTIDE SEQUENCE [LARGE SCALE GENOMIC DNA]</scope>
    <source>
        <strain evidence="4">JCM 5052</strain>
    </source>
</reference>
<evidence type="ECO:0000256" key="2">
    <source>
        <dbReference type="ARBA" id="ARBA00023002"/>
    </source>
</evidence>
<dbReference type="PRINTS" id="PR00080">
    <property type="entry name" value="SDRFAMILY"/>
</dbReference>
<dbReference type="GeneID" id="97430051"/>
<sequence>MSGVPARTLLLGADGGIGRAVRDRLEALGSSVTGAGRDDVDLARSGVIAPFVRTAWTDAGGFDALVHCAGLYPAHPALDTGEDVFDRLIAVNTRSALLAGAEFARLCAADSRGGAMVFVSSGAARRARPGTTAYAASKAALEAVVRGLALETAPLGVRCNAVAPGFVDVASPLNPVPREYVAAVSAASPQGRVARAVDIAPAITWLLSDEAAWITGQSIPVDGGDSIGSATANWLPHTTR</sequence>
<keyword evidence="4" id="KW-1185">Reference proteome</keyword>
<dbReference type="InterPro" id="IPR020904">
    <property type="entry name" value="Sc_DH/Rdtase_CS"/>
</dbReference>
<dbReference type="PRINTS" id="PR00081">
    <property type="entry name" value="GDHRDH"/>
</dbReference>
<dbReference type="InterPro" id="IPR036291">
    <property type="entry name" value="NAD(P)-bd_dom_sf"/>
</dbReference>
<dbReference type="Gene3D" id="3.40.50.720">
    <property type="entry name" value="NAD(P)-binding Rossmann-like Domain"/>
    <property type="match status" value="1"/>
</dbReference>
<evidence type="ECO:0000256" key="1">
    <source>
        <dbReference type="ARBA" id="ARBA00006484"/>
    </source>
</evidence>